<dbReference type="EMBL" id="CYGV01001545">
    <property type="protein sequence ID" value="CUA75395.1"/>
    <property type="molecule type" value="Genomic_DNA"/>
</dbReference>
<feature type="domain" description="Expansin-like EG45" evidence="3">
    <location>
        <begin position="569"/>
        <end position="692"/>
    </location>
</feature>
<organism evidence="4 5">
    <name type="scientific">Rhizoctonia solani</name>
    <dbReference type="NCBI Taxonomy" id="456999"/>
    <lineage>
        <taxon>Eukaryota</taxon>
        <taxon>Fungi</taxon>
        <taxon>Dikarya</taxon>
        <taxon>Basidiomycota</taxon>
        <taxon>Agaricomycotina</taxon>
        <taxon>Agaricomycetes</taxon>
        <taxon>Cantharellales</taxon>
        <taxon>Ceratobasidiaceae</taxon>
        <taxon>Rhizoctonia</taxon>
    </lineage>
</organism>
<evidence type="ECO:0000313" key="5">
    <source>
        <dbReference type="Proteomes" id="UP000044841"/>
    </source>
</evidence>
<evidence type="ECO:0000256" key="2">
    <source>
        <dbReference type="SAM" id="Phobius"/>
    </source>
</evidence>
<evidence type="ECO:0000256" key="1">
    <source>
        <dbReference type="SAM" id="MobiDB-lite"/>
    </source>
</evidence>
<feature type="compositionally biased region" description="Low complexity" evidence="1">
    <location>
        <begin position="434"/>
        <end position="464"/>
    </location>
</feature>
<feature type="transmembrane region" description="Helical" evidence="2">
    <location>
        <begin position="322"/>
        <end position="344"/>
    </location>
</feature>
<feature type="compositionally biased region" description="Polar residues" evidence="1">
    <location>
        <begin position="368"/>
        <end position="386"/>
    </location>
</feature>
<proteinExistence type="predicted"/>
<keyword evidence="2" id="KW-0812">Transmembrane</keyword>
<evidence type="ECO:0000259" key="3">
    <source>
        <dbReference type="PROSITE" id="PS50842"/>
    </source>
</evidence>
<reference evidence="4 5" key="1">
    <citation type="submission" date="2015-07" db="EMBL/GenBank/DDBJ databases">
        <authorList>
            <person name="Noorani M."/>
        </authorList>
    </citation>
    <scope>NUCLEOTIDE SEQUENCE [LARGE SCALE GENOMIC DNA]</scope>
    <source>
        <strain evidence="4">BBA 69670</strain>
    </source>
</reference>
<dbReference type="CDD" id="cd22278">
    <property type="entry name" value="DPBB_GH45_endoglucanase"/>
    <property type="match status" value="1"/>
</dbReference>
<dbReference type="SUPFAM" id="SSF50685">
    <property type="entry name" value="Barwin-like endoglucanases"/>
    <property type="match status" value="1"/>
</dbReference>
<evidence type="ECO:0000313" key="4">
    <source>
        <dbReference type="EMBL" id="CUA75395.1"/>
    </source>
</evidence>
<keyword evidence="2" id="KW-1133">Transmembrane helix</keyword>
<accession>A0A0K6GA95</accession>
<dbReference type="Gene3D" id="2.40.40.10">
    <property type="entry name" value="RlpA-like domain"/>
    <property type="match status" value="1"/>
</dbReference>
<sequence length="766" mass="80788">MAETVYNITVPSTSATISYSPYVLDNANSGGWRSICPTYVTNNGTNSWICDPDSTHTTSSFKASFQFSFDGVGIYLVGNTTNNLGYDITLDGSHFPGNFRSNTQSLFSSFNLEPGIHTISLTVRQPVLLDNPGSVTLKEIVVNAGTGRSGATVFKKVLDDNDQSIAYYAPPGGNWTVAYAYPQAVEPGELTNFLFHDSYWTNATATIGFKGAGISIYGACYSHSRYAAYSASIDGSEEIQYDGTINLYSIGGDVKQRAGNCLRYFKAGLDADKDHKLVLKVKDMGRLAVDWVEIYNVDGGQTLDSGQGGSDSGMRNNTRVTIIAAAISGGVVLILALLTLLICIRQRRPGPQDILTPVPSRVSRRTQTEISFTSTPFTHNAATPPTDSHDASVIPPWPQPQTPTPSTPKRFPSGGPPVLSHSLGRPPLASPGLSTMSSYTGSSSSGPGCPDSPGYPTTSSYTAPTSPPVSRPSAHTTRMGSLGPDPGTAYTGGGGFDTRAGSSPIPRPGYQSYPSGMTSPVTSSSSHAPPAYDQIQVPITTWGVTVYAWTYTETGIATMTHYTMDVGTIAACGCTGGSTHYPTAALSSLAYGSDGTVGFGSSCGRCFNLTLLNTFLSTPPFYPNPTKSIVVKVTDLCPSISQWCDATESKLNAGGNWLNFDLVWPSVAIPEDWFPSYKDFGVWNVSYQSVSCVDNWAGGHDPAALGSVNNLGDSVCCPADPLAPNGTICPSSGTPPGTGTSGASELAPRLGIWLVMSILALINIGF</sequence>
<dbReference type="InterPro" id="IPR036908">
    <property type="entry name" value="RlpA-like_sf"/>
</dbReference>
<gene>
    <name evidence="4" type="ORF">RSOLAG22IIIB_05866</name>
</gene>
<protein>
    <recommendedName>
        <fullName evidence="3">Expansin-like EG45 domain-containing protein</fullName>
    </recommendedName>
</protein>
<dbReference type="PROSITE" id="PS50842">
    <property type="entry name" value="EXPANSIN_EG45"/>
    <property type="match status" value="1"/>
</dbReference>
<dbReference type="Proteomes" id="UP000044841">
    <property type="component" value="Unassembled WGS sequence"/>
</dbReference>
<feature type="region of interest" description="Disordered" evidence="1">
    <location>
        <begin position="352"/>
        <end position="528"/>
    </location>
</feature>
<name>A0A0K6GA95_9AGAM</name>
<feature type="compositionally biased region" description="Pro residues" evidence="1">
    <location>
        <begin position="395"/>
        <end position="406"/>
    </location>
</feature>
<dbReference type="AlphaFoldDB" id="A0A0K6GA95"/>
<keyword evidence="2" id="KW-0472">Membrane</keyword>
<dbReference type="InterPro" id="IPR007112">
    <property type="entry name" value="Expansin/allergen_DPBB_dom"/>
</dbReference>
<dbReference type="Pfam" id="PF22514">
    <property type="entry name" value="EXPB1_D1"/>
    <property type="match status" value="1"/>
</dbReference>
<feature type="compositionally biased region" description="Low complexity" evidence="1">
    <location>
        <begin position="514"/>
        <end position="528"/>
    </location>
</feature>
<dbReference type="Gene3D" id="2.60.120.260">
    <property type="entry name" value="Galactose-binding domain-like"/>
    <property type="match status" value="2"/>
</dbReference>
<keyword evidence="5" id="KW-1185">Reference proteome</keyword>